<name>A0ABN8LGW7_9CNID</name>
<sequence length="443" mass="50369">MLVNINTLMLLVILFVPSVLLVTAEQNCMETLNERCTTPYQRTVEAIERRDPTDNPAFCTALAIYLRCFKDVKKNVKSCSSNLYFHTISTLIPRLMKDRNCGNVSLSINKTVLTTTATRMPVTSQPACLNFLREQITPLSGEIKQDPYQYRLCALFGDPHLKTFTEERQTCVVKGAWPLIENEYFSVQVSNVPLVSGSSATATNTITVVIKPRGNGCVLQKTYRAEAGNTLPAEFEDGTYKTGPLDCPARIYTRQKGPRTHIEIKICYISTTIIIRQVGQFLTFHVKVPEQLLWKFPTDGLCVTGCPYLQRIDYRELLSFTDEQLARLRPRRSKMSRKEAYAKCMEKKIAGFYLDSCLFDLLTTGDQNFSAAAWHALDDSFVLDEQGTLKDIQSYNTTQPREEAFIPSAHDRKHKRNTSERNVTNSFCKLWTLLIILFAFIAR</sequence>
<evidence type="ECO:0000256" key="2">
    <source>
        <dbReference type="ARBA" id="ARBA00005321"/>
    </source>
</evidence>
<keyword evidence="8" id="KW-0449">Lipoprotein</keyword>
<dbReference type="PANTHER" id="PTHR31428:SF6">
    <property type="entry name" value="REPULSIVE GUIDANCE MOLECULE B HOMOLOG DRAG-1"/>
    <property type="match status" value="1"/>
</dbReference>
<evidence type="ECO:0000256" key="9">
    <source>
        <dbReference type="SAM" id="SignalP"/>
    </source>
</evidence>
<dbReference type="Pfam" id="PF06535">
    <property type="entry name" value="RGM_N"/>
    <property type="match status" value="1"/>
</dbReference>
<dbReference type="Pfam" id="PF06534">
    <property type="entry name" value="RGM_C"/>
    <property type="match status" value="1"/>
</dbReference>
<protein>
    <recommendedName>
        <fullName evidence="14">Repulsive guidance molecule A</fullName>
    </recommendedName>
</protein>
<comment type="caution">
    <text evidence="12">The sequence shown here is derived from an EMBL/GenBank/DDBJ whole genome shotgun (WGS) entry which is preliminary data.</text>
</comment>
<evidence type="ECO:0000256" key="4">
    <source>
        <dbReference type="ARBA" id="ARBA00022622"/>
    </source>
</evidence>
<evidence type="ECO:0000256" key="6">
    <source>
        <dbReference type="ARBA" id="ARBA00023136"/>
    </source>
</evidence>
<gene>
    <name evidence="12" type="ORF">PEVE_00007468</name>
</gene>
<dbReference type="Proteomes" id="UP001159427">
    <property type="component" value="Unassembled WGS sequence"/>
</dbReference>
<evidence type="ECO:0000313" key="12">
    <source>
        <dbReference type="EMBL" id="CAH3014867.1"/>
    </source>
</evidence>
<evidence type="ECO:0000256" key="1">
    <source>
        <dbReference type="ARBA" id="ARBA00004609"/>
    </source>
</evidence>
<comment type="subcellular location">
    <subcellularLocation>
        <location evidence="1">Cell membrane</location>
        <topology evidence="1">Lipid-anchor</topology>
        <topology evidence="1">GPI-anchor</topology>
    </subcellularLocation>
</comment>
<keyword evidence="4" id="KW-0336">GPI-anchor</keyword>
<comment type="similarity">
    <text evidence="2">Belongs to the repulsive guidance molecule (RGM) family.</text>
</comment>
<evidence type="ECO:0000256" key="5">
    <source>
        <dbReference type="ARBA" id="ARBA00022729"/>
    </source>
</evidence>
<feature type="domain" description="Repulsive guidance molecule C-terminal" evidence="10">
    <location>
        <begin position="150"/>
        <end position="383"/>
    </location>
</feature>
<feature type="chain" id="PRO_5047317418" description="Repulsive guidance molecule A" evidence="9">
    <location>
        <begin position="25"/>
        <end position="443"/>
    </location>
</feature>
<accession>A0ABN8LGW7</accession>
<dbReference type="InterPro" id="IPR040287">
    <property type="entry name" value="RGM"/>
</dbReference>
<feature type="domain" description="Repulsive guidance molecule N-terminal" evidence="11">
    <location>
        <begin position="34"/>
        <end position="102"/>
    </location>
</feature>
<dbReference type="Gene3D" id="3.40.1000.10">
    <property type="entry name" value="Mog1/PsbP, alpha/beta/alpha sandwich"/>
    <property type="match status" value="1"/>
</dbReference>
<keyword evidence="3" id="KW-1003">Cell membrane</keyword>
<evidence type="ECO:0000259" key="10">
    <source>
        <dbReference type="Pfam" id="PF06534"/>
    </source>
</evidence>
<evidence type="ECO:0000256" key="7">
    <source>
        <dbReference type="ARBA" id="ARBA00023180"/>
    </source>
</evidence>
<evidence type="ECO:0008006" key="14">
    <source>
        <dbReference type="Google" id="ProtNLM"/>
    </source>
</evidence>
<dbReference type="InterPro" id="IPR009496">
    <property type="entry name" value="RGM_C"/>
</dbReference>
<keyword evidence="6" id="KW-0472">Membrane</keyword>
<keyword evidence="13" id="KW-1185">Reference proteome</keyword>
<evidence type="ECO:0000256" key="3">
    <source>
        <dbReference type="ARBA" id="ARBA00022475"/>
    </source>
</evidence>
<feature type="signal peptide" evidence="9">
    <location>
        <begin position="1"/>
        <end position="24"/>
    </location>
</feature>
<evidence type="ECO:0000313" key="13">
    <source>
        <dbReference type="Proteomes" id="UP001159427"/>
    </source>
</evidence>
<proteinExistence type="inferred from homology"/>
<keyword evidence="7" id="KW-0325">Glycoprotein</keyword>
<dbReference type="InterPro" id="IPR010536">
    <property type="entry name" value="RGM_N"/>
</dbReference>
<dbReference type="EMBL" id="CALNXI010000015">
    <property type="protein sequence ID" value="CAH3014867.1"/>
    <property type="molecule type" value="Genomic_DNA"/>
</dbReference>
<dbReference type="PANTHER" id="PTHR31428">
    <property type="entry name" value="RGM DOMAIN FAMILY MEMBER DRAG-1"/>
    <property type="match status" value="1"/>
</dbReference>
<evidence type="ECO:0000256" key="8">
    <source>
        <dbReference type="ARBA" id="ARBA00023288"/>
    </source>
</evidence>
<evidence type="ECO:0000259" key="11">
    <source>
        <dbReference type="Pfam" id="PF06535"/>
    </source>
</evidence>
<keyword evidence="5 9" id="KW-0732">Signal</keyword>
<reference evidence="12 13" key="1">
    <citation type="submission" date="2022-05" db="EMBL/GenBank/DDBJ databases">
        <authorList>
            <consortium name="Genoscope - CEA"/>
            <person name="William W."/>
        </authorList>
    </citation>
    <scope>NUCLEOTIDE SEQUENCE [LARGE SCALE GENOMIC DNA]</scope>
</reference>
<organism evidence="12 13">
    <name type="scientific">Porites evermanni</name>
    <dbReference type="NCBI Taxonomy" id="104178"/>
    <lineage>
        <taxon>Eukaryota</taxon>
        <taxon>Metazoa</taxon>
        <taxon>Cnidaria</taxon>
        <taxon>Anthozoa</taxon>
        <taxon>Hexacorallia</taxon>
        <taxon>Scleractinia</taxon>
        <taxon>Fungiina</taxon>
        <taxon>Poritidae</taxon>
        <taxon>Porites</taxon>
    </lineage>
</organism>